<name>A0ABN9XZ95_9DINO</name>
<organism evidence="2 3">
    <name type="scientific">Prorocentrum cordatum</name>
    <dbReference type="NCBI Taxonomy" id="2364126"/>
    <lineage>
        <taxon>Eukaryota</taxon>
        <taxon>Sar</taxon>
        <taxon>Alveolata</taxon>
        <taxon>Dinophyceae</taxon>
        <taxon>Prorocentrales</taxon>
        <taxon>Prorocentraceae</taxon>
        <taxon>Prorocentrum</taxon>
    </lineage>
</organism>
<dbReference type="EMBL" id="CAUYUJ010021564">
    <property type="protein sequence ID" value="CAK0905468.1"/>
    <property type="molecule type" value="Genomic_DNA"/>
</dbReference>
<gene>
    <name evidence="2" type="ORF">PCOR1329_LOCUS81165</name>
</gene>
<sequence>MALRLVPPTLGSFLSCDVCFPCSFFHPPGTGDGEDDDSVSHTPRGRRISRRACVGPGTATAMCFALCLCLPVVMGAGKVSHDLLPSPSLCPSRLFHSSGERALQCTGRRRGKQCLDYMFHPTDA</sequence>
<dbReference type="Proteomes" id="UP001189429">
    <property type="component" value="Unassembled WGS sequence"/>
</dbReference>
<feature type="transmembrane region" description="Helical" evidence="1">
    <location>
        <begin position="53"/>
        <end position="74"/>
    </location>
</feature>
<keyword evidence="1" id="KW-0472">Membrane</keyword>
<evidence type="ECO:0000313" key="2">
    <source>
        <dbReference type="EMBL" id="CAK0905468.1"/>
    </source>
</evidence>
<protein>
    <submittedName>
        <fullName evidence="2">Uncharacterized protein</fullName>
    </submittedName>
</protein>
<comment type="caution">
    <text evidence="2">The sequence shown here is derived from an EMBL/GenBank/DDBJ whole genome shotgun (WGS) entry which is preliminary data.</text>
</comment>
<keyword evidence="3" id="KW-1185">Reference proteome</keyword>
<reference evidence="2" key="1">
    <citation type="submission" date="2023-10" db="EMBL/GenBank/DDBJ databases">
        <authorList>
            <person name="Chen Y."/>
            <person name="Shah S."/>
            <person name="Dougan E. K."/>
            <person name="Thang M."/>
            <person name="Chan C."/>
        </authorList>
    </citation>
    <scope>NUCLEOTIDE SEQUENCE [LARGE SCALE GENOMIC DNA]</scope>
</reference>
<evidence type="ECO:0000313" key="3">
    <source>
        <dbReference type="Proteomes" id="UP001189429"/>
    </source>
</evidence>
<keyword evidence="1" id="KW-1133">Transmembrane helix</keyword>
<keyword evidence="1" id="KW-0812">Transmembrane</keyword>
<evidence type="ECO:0000256" key="1">
    <source>
        <dbReference type="SAM" id="Phobius"/>
    </source>
</evidence>
<dbReference type="PROSITE" id="PS51257">
    <property type="entry name" value="PROKAR_LIPOPROTEIN"/>
    <property type="match status" value="1"/>
</dbReference>
<proteinExistence type="predicted"/>
<accession>A0ABN9XZ95</accession>